<dbReference type="OrthoDB" id="9758448at2"/>
<accession>G8R133</accession>
<evidence type="ECO:0000313" key="3">
    <source>
        <dbReference type="EMBL" id="AEV32748.1"/>
    </source>
</evidence>
<dbReference type="InterPro" id="IPR047799">
    <property type="entry name" value="T9SS_OM_PorV"/>
</dbReference>
<dbReference type="Gene3D" id="2.40.160.60">
    <property type="entry name" value="Outer membrane protein transport protein (OMPP1/FadL/TodX)"/>
    <property type="match status" value="1"/>
</dbReference>
<dbReference type="KEGG" id="oho:Oweho_1767"/>
<dbReference type="NCBIfam" id="NF033710">
    <property type="entry name" value="T9SS_OM_PorV"/>
    <property type="match status" value="1"/>
</dbReference>
<organism evidence="3 4">
    <name type="scientific">Owenweeksia hongkongensis (strain DSM 17368 / CIP 108786 / JCM 12287 / NRRL B-23963 / UST20020801)</name>
    <dbReference type="NCBI Taxonomy" id="926562"/>
    <lineage>
        <taxon>Bacteria</taxon>
        <taxon>Pseudomonadati</taxon>
        <taxon>Bacteroidota</taxon>
        <taxon>Flavobacteriia</taxon>
        <taxon>Flavobacteriales</taxon>
        <taxon>Owenweeksiaceae</taxon>
        <taxon>Owenweeksia</taxon>
    </lineage>
</organism>
<dbReference type="HOGENOM" id="CLU_058805_1_1_10"/>
<dbReference type="eggNOG" id="COG2067">
    <property type="taxonomic scope" value="Bacteria"/>
</dbReference>
<dbReference type="AlphaFoldDB" id="G8R133"/>
<dbReference type="PATRIC" id="fig|926562.3.peg.1770"/>
<name>G8R133_OWEHD</name>
<dbReference type="NCBIfam" id="NF033709">
    <property type="entry name" value="PorV_fam"/>
    <property type="match status" value="1"/>
</dbReference>
<dbReference type="InterPro" id="IPR045741">
    <property type="entry name" value="PorV"/>
</dbReference>
<dbReference type="EMBL" id="CP003156">
    <property type="protein sequence ID" value="AEV32748.1"/>
    <property type="molecule type" value="Genomic_DNA"/>
</dbReference>
<dbReference type="Pfam" id="PF19572">
    <property type="entry name" value="PorV"/>
    <property type="match status" value="1"/>
</dbReference>
<evidence type="ECO:0000256" key="1">
    <source>
        <dbReference type="SAM" id="SignalP"/>
    </source>
</evidence>
<dbReference type="SUPFAM" id="SSF56935">
    <property type="entry name" value="Porins"/>
    <property type="match status" value="1"/>
</dbReference>
<feature type="domain" description="Type IX secretion system protein PorV" evidence="2">
    <location>
        <begin position="39"/>
        <end position="276"/>
    </location>
</feature>
<protein>
    <recommendedName>
        <fullName evidence="2">Type IX secretion system protein PorV domain-containing protein</fullName>
    </recommendedName>
</protein>
<dbReference type="STRING" id="926562.Oweho_1767"/>
<dbReference type="RefSeq" id="WP_014202104.1">
    <property type="nucleotide sequence ID" value="NC_016599.1"/>
</dbReference>
<keyword evidence="1" id="KW-0732">Signal</keyword>
<feature type="chain" id="PRO_5003515341" description="Type IX secretion system protein PorV domain-containing protein" evidence="1">
    <location>
        <begin position="21"/>
        <end position="408"/>
    </location>
</feature>
<sequence>MKKILALTVGVFCSVSSLYAQLPGNVSAEGQEDYYNGLRTISTAVPIIAVSPDSRAGGMGDVGAASSPDAASLYWNPAKLAFLEDGTKSLSLSYTPWLNKLVSDINLAYLSYVFKIGDNQGMGFAMRYFSLGDINFTDENNTSLGTGSPYEFTLNGAYALKLSETMSLAVGLRYIFSDLTNGLQDRDAAPGQSFAADLGYYYQSREYNMEGGMKQSASFGIDISNVGAKISYGNSAQSDFLPTNLRLGGGYHLRLDEYNRLSFLVDVNKLLVPSPAVVEGQNGVPQDLNGNDVDDEVLSDNSDVGAFEGIFSSFSDAAGGGKEELEEVVLNVGVEFWYDDKFAIRGGYQYEDEQKGGRQYFTMGLGIKYNVFGLDFAYLIPASATVRSPLENTLRFSLLFNFQDFSDQ</sequence>
<keyword evidence="4" id="KW-1185">Reference proteome</keyword>
<feature type="signal peptide" evidence="1">
    <location>
        <begin position="1"/>
        <end position="20"/>
    </location>
</feature>
<evidence type="ECO:0000313" key="4">
    <source>
        <dbReference type="Proteomes" id="UP000005631"/>
    </source>
</evidence>
<proteinExistence type="predicted"/>
<gene>
    <name evidence="3" type="ordered locus">Oweho_1767</name>
</gene>
<evidence type="ECO:0000259" key="2">
    <source>
        <dbReference type="Pfam" id="PF19572"/>
    </source>
</evidence>
<reference evidence="3 4" key="1">
    <citation type="journal article" date="2012" name="Stand. Genomic Sci.">
        <title>Genome sequence of the orange-pigmented seawater bacterium Owenweeksia hongkongensis type strain (UST20020801(T)).</title>
        <authorList>
            <person name="Riedel T."/>
            <person name="Held B."/>
            <person name="Nolan M."/>
            <person name="Lucas S."/>
            <person name="Lapidus A."/>
            <person name="Tice H."/>
            <person name="Del Rio T.G."/>
            <person name="Cheng J.F."/>
            <person name="Han C."/>
            <person name="Tapia R."/>
            <person name="Goodwin L.A."/>
            <person name="Pitluck S."/>
            <person name="Liolios K."/>
            <person name="Mavromatis K."/>
            <person name="Pagani I."/>
            <person name="Ivanova N."/>
            <person name="Mikhailova N."/>
            <person name="Pati A."/>
            <person name="Chen A."/>
            <person name="Palaniappan K."/>
            <person name="Rohde M."/>
            <person name="Tindall B.J."/>
            <person name="Detter J.C."/>
            <person name="Goker M."/>
            <person name="Woyke T."/>
            <person name="Bristow J."/>
            <person name="Eisen J.A."/>
            <person name="Markowitz V."/>
            <person name="Hugenholtz P."/>
            <person name="Klenk H.P."/>
            <person name="Kyrpides N.C."/>
        </authorList>
    </citation>
    <scope>NUCLEOTIDE SEQUENCE</scope>
    <source>
        <strain evidence="4">DSM 17368 / JCM 12287 / NRRL B-23963</strain>
    </source>
</reference>
<dbReference type="Proteomes" id="UP000005631">
    <property type="component" value="Chromosome"/>
</dbReference>